<dbReference type="GO" id="GO:0016887">
    <property type="term" value="F:ATP hydrolysis activity"/>
    <property type="evidence" value="ECO:0007669"/>
    <property type="project" value="InterPro"/>
</dbReference>
<dbReference type="Gene3D" id="3.40.50.300">
    <property type="entry name" value="P-loop containing nucleotide triphosphate hydrolases"/>
    <property type="match status" value="1"/>
</dbReference>
<dbReference type="Proteomes" id="UP000305730">
    <property type="component" value="Unassembled WGS sequence"/>
</dbReference>
<comment type="caution">
    <text evidence="4">The sequence shown here is derived from an EMBL/GenBank/DDBJ whole genome shotgun (WGS) entry which is preliminary data.</text>
</comment>
<keyword evidence="2" id="KW-0067">ATP-binding</keyword>
<name>A0A5S3XPP1_9GAMM</name>
<proteinExistence type="predicted"/>
<dbReference type="GO" id="GO:0005737">
    <property type="term" value="C:cytoplasm"/>
    <property type="evidence" value="ECO:0007669"/>
    <property type="project" value="TreeGrafter"/>
</dbReference>
<dbReference type="InterPro" id="IPR027417">
    <property type="entry name" value="P-loop_NTPase"/>
</dbReference>
<evidence type="ECO:0000256" key="1">
    <source>
        <dbReference type="ARBA" id="ARBA00022741"/>
    </source>
</evidence>
<evidence type="ECO:0000313" key="5">
    <source>
        <dbReference type="Proteomes" id="UP000305730"/>
    </source>
</evidence>
<dbReference type="GO" id="GO:0032153">
    <property type="term" value="C:cell division site"/>
    <property type="evidence" value="ECO:0007669"/>
    <property type="project" value="TreeGrafter"/>
</dbReference>
<evidence type="ECO:0000256" key="2">
    <source>
        <dbReference type="ARBA" id="ARBA00022840"/>
    </source>
</evidence>
<organism evidence="4 6">
    <name type="scientific">Pseudoalteromonas citrea</name>
    <dbReference type="NCBI Taxonomy" id="43655"/>
    <lineage>
        <taxon>Bacteria</taxon>
        <taxon>Pseudomonadati</taxon>
        <taxon>Pseudomonadota</taxon>
        <taxon>Gammaproteobacteria</taxon>
        <taxon>Alteromonadales</taxon>
        <taxon>Pseudoalteromonadaceae</taxon>
        <taxon>Pseudoalteromonas</taxon>
    </lineage>
</organism>
<keyword evidence="4" id="KW-0132">Cell division</keyword>
<evidence type="ECO:0000313" key="3">
    <source>
        <dbReference type="EMBL" id="TMP42525.1"/>
    </source>
</evidence>
<dbReference type="PANTHER" id="PTHR12169">
    <property type="entry name" value="ATPASE N2B"/>
    <property type="match status" value="1"/>
</dbReference>
<dbReference type="AlphaFoldDB" id="A0A5S3XPP1"/>
<evidence type="ECO:0000313" key="4">
    <source>
        <dbReference type="EMBL" id="TMP59296.1"/>
    </source>
</evidence>
<dbReference type="EMBL" id="PNCL01000048">
    <property type="protein sequence ID" value="TMP59296.1"/>
    <property type="molecule type" value="Genomic_DNA"/>
</dbReference>
<dbReference type="GO" id="GO:0005524">
    <property type="term" value="F:ATP binding"/>
    <property type="evidence" value="ECO:0007669"/>
    <property type="project" value="UniProtKB-KW"/>
</dbReference>
<dbReference type="OrthoDB" id="9774491at2"/>
<dbReference type="InterPro" id="IPR005654">
    <property type="entry name" value="ATPase_AFG1-like"/>
</dbReference>
<keyword evidence="4" id="KW-0131">Cell cycle</keyword>
<dbReference type="Pfam" id="PF03969">
    <property type="entry name" value="AFG1_ATPase"/>
    <property type="match status" value="2"/>
</dbReference>
<gene>
    <name evidence="4" type="ORF">CWB96_10150</name>
    <name evidence="3" type="ORF">CWB97_11215</name>
</gene>
<reference evidence="6" key="2">
    <citation type="submission" date="2019-06" db="EMBL/GenBank/DDBJ databases">
        <title>Co-occurence of chitin degradation, pigmentation and bioactivity in marine Pseudoalteromonas.</title>
        <authorList>
            <person name="Sonnenschein E.C."/>
            <person name="Bech P.K."/>
        </authorList>
    </citation>
    <scope>NUCLEOTIDE SEQUENCE [LARGE SCALE GENOMIC DNA]</scope>
    <source>
        <strain evidence="6">S2231</strain>
        <strain evidence="3">S2233</strain>
    </source>
</reference>
<reference evidence="5 6" key="1">
    <citation type="submission" date="2017-12" db="EMBL/GenBank/DDBJ databases">
        <authorList>
            <person name="Paulsen S."/>
            <person name="Gram L.K."/>
        </authorList>
    </citation>
    <scope>NUCLEOTIDE SEQUENCE [LARGE SCALE GENOMIC DNA]</scope>
    <source>
        <strain evidence="4 6">S2231</strain>
        <strain evidence="3 5">S2233</strain>
    </source>
</reference>
<protein>
    <submittedName>
        <fullName evidence="4">Cell division protein ZapE</fullName>
    </submittedName>
</protein>
<dbReference type="EMBL" id="PNCK01000038">
    <property type="protein sequence ID" value="TMP42525.1"/>
    <property type="molecule type" value="Genomic_DNA"/>
</dbReference>
<accession>A0A5S3XPP1</accession>
<dbReference type="GO" id="GO:0051301">
    <property type="term" value="P:cell division"/>
    <property type="evidence" value="ECO:0007669"/>
    <property type="project" value="UniProtKB-KW"/>
</dbReference>
<keyword evidence="5" id="KW-1185">Reference proteome</keyword>
<dbReference type="PANTHER" id="PTHR12169:SF6">
    <property type="entry name" value="AFG1-LIKE ATPASE"/>
    <property type="match status" value="1"/>
</dbReference>
<dbReference type="RefSeq" id="WP_138597082.1">
    <property type="nucleotide sequence ID" value="NZ_PNCK01000038.1"/>
</dbReference>
<evidence type="ECO:0000313" key="6">
    <source>
        <dbReference type="Proteomes" id="UP000307706"/>
    </source>
</evidence>
<dbReference type="SUPFAM" id="SSF52540">
    <property type="entry name" value="P-loop containing nucleoside triphosphate hydrolases"/>
    <property type="match status" value="1"/>
</dbReference>
<sequence length="374" mass="42553">MSLNYLFHQKMLQQYQHLIQTGKLKYDPAQQMALDYLANLQHTLSNGHTTKGAYLYGPVGRGKSMLMDLFFSTLRNTPKQRLHFHHFMAAVHQALNTIQGTQDPLREIAKSWAIKTKVLCFDEFFVSDIGDAMIMARLLDNLFEFGVVLVATSNCEPDTLYRNGLQRDRFLPTISLINEHCQIISVHGHVDHRFNHGFNPKYLFTGDETPFNAKLHELLGSHLPTTTSSQNITICNREITTLGFNDNVIAFDFTAICSAPRATTDYIALAKRFPVLLIKNAPQMGMEAVDTITVQGIEDGYKRAQSHTIAHQLDDEARRLIALVDEYYDQGCLIILHCEVELHSLYVGKQLAFEFERTKSRLVEMQSWSLDAPT</sequence>
<dbReference type="NCBIfam" id="NF040713">
    <property type="entry name" value="ZapE"/>
    <property type="match status" value="1"/>
</dbReference>
<keyword evidence="1" id="KW-0547">Nucleotide-binding</keyword>
<reference evidence="4" key="3">
    <citation type="submission" date="2019-09" db="EMBL/GenBank/DDBJ databases">
        <title>Co-occurence of chitin degradation, pigmentation and bioactivity in marine Pseudoalteromonas.</title>
        <authorList>
            <person name="Sonnenschein E.C."/>
            <person name="Bech P.K."/>
        </authorList>
    </citation>
    <scope>NUCLEOTIDE SEQUENCE</scope>
    <source>
        <strain evidence="4">S2231</strain>
        <strain evidence="5">S2233</strain>
    </source>
</reference>
<dbReference type="Proteomes" id="UP000307706">
    <property type="component" value="Unassembled WGS sequence"/>
</dbReference>